<dbReference type="PANTHER" id="PTHR41248:SF1">
    <property type="entry name" value="NORD PROTEIN"/>
    <property type="match status" value="1"/>
</dbReference>
<evidence type="ECO:0000313" key="3">
    <source>
        <dbReference type="EMBL" id="SHN08283.1"/>
    </source>
</evidence>
<dbReference type="Proteomes" id="UP000186002">
    <property type="component" value="Unassembled WGS sequence"/>
</dbReference>
<dbReference type="AlphaFoldDB" id="A0A1M7NW19"/>
<dbReference type="InterPro" id="IPR002035">
    <property type="entry name" value="VWF_A"/>
</dbReference>
<dbReference type="Pfam" id="PF00092">
    <property type="entry name" value="VWA"/>
    <property type="match status" value="1"/>
</dbReference>
<dbReference type="InterPro" id="IPR036465">
    <property type="entry name" value="vWFA_dom_sf"/>
</dbReference>
<feature type="compositionally biased region" description="Basic and acidic residues" evidence="1">
    <location>
        <begin position="263"/>
        <end position="280"/>
    </location>
</feature>
<dbReference type="STRING" id="735517.SAMN05444272_4011"/>
<dbReference type="OrthoDB" id="9758211at2"/>
<dbReference type="Gene3D" id="3.40.50.410">
    <property type="entry name" value="von Willebrand factor, type A domain"/>
    <property type="match status" value="1"/>
</dbReference>
<dbReference type="InterPro" id="IPR051928">
    <property type="entry name" value="NorD/CobT"/>
</dbReference>
<name>A0A1M7NW19_9HYPH</name>
<evidence type="ECO:0000313" key="4">
    <source>
        <dbReference type="Proteomes" id="UP000186002"/>
    </source>
</evidence>
<reference evidence="3 4" key="1">
    <citation type="submission" date="2016-11" db="EMBL/GenBank/DDBJ databases">
        <authorList>
            <person name="Jaros S."/>
            <person name="Januszkiewicz K."/>
            <person name="Wedrychowicz H."/>
        </authorList>
    </citation>
    <scope>NUCLEOTIDE SEQUENCE [LARGE SCALE GENOMIC DNA]</scope>
    <source>
        <strain evidence="3 4">DSM 22153</strain>
    </source>
</reference>
<organism evidence="3 4">
    <name type="scientific">Roseibium suaedae</name>
    <dbReference type="NCBI Taxonomy" id="735517"/>
    <lineage>
        <taxon>Bacteria</taxon>
        <taxon>Pseudomonadati</taxon>
        <taxon>Pseudomonadota</taxon>
        <taxon>Alphaproteobacteria</taxon>
        <taxon>Hyphomicrobiales</taxon>
        <taxon>Stappiaceae</taxon>
        <taxon>Roseibium</taxon>
    </lineage>
</organism>
<proteinExistence type="predicted"/>
<dbReference type="RefSeq" id="WP_073015234.1">
    <property type="nucleotide sequence ID" value="NZ_FRBW01000005.1"/>
</dbReference>
<evidence type="ECO:0000259" key="2">
    <source>
        <dbReference type="PROSITE" id="PS50234"/>
    </source>
</evidence>
<evidence type="ECO:0000256" key="1">
    <source>
        <dbReference type="SAM" id="MobiDB-lite"/>
    </source>
</evidence>
<feature type="domain" description="VWFA" evidence="2">
    <location>
        <begin position="455"/>
        <end position="641"/>
    </location>
</feature>
<dbReference type="CDD" id="cd01454">
    <property type="entry name" value="vWA_norD_type"/>
    <property type="match status" value="1"/>
</dbReference>
<dbReference type="PROSITE" id="PS50234">
    <property type="entry name" value="VWFA"/>
    <property type="match status" value="1"/>
</dbReference>
<feature type="region of interest" description="Disordered" evidence="1">
    <location>
        <begin position="303"/>
        <end position="323"/>
    </location>
</feature>
<dbReference type="SUPFAM" id="SSF53300">
    <property type="entry name" value="vWA-like"/>
    <property type="match status" value="1"/>
</dbReference>
<feature type="region of interest" description="Disordered" evidence="1">
    <location>
        <begin position="243"/>
        <end position="280"/>
    </location>
</feature>
<gene>
    <name evidence="3" type="ORF">SAMN05444272_4011</name>
</gene>
<dbReference type="EMBL" id="FRBW01000005">
    <property type="protein sequence ID" value="SHN08283.1"/>
    <property type="molecule type" value="Genomic_DNA"/>
</dbReference>
<accession>A0A1M7NW19</accession>
<protein>
    <submittedName>
        <fullName evidence="3">Nitric oxide reductase NorD protein</fullName>
    </submittedName>
</protein>
<keyword evidence="4" id="KW-1185">Reference proteome</keyword>
<sequence>MSIFEPEEFIGEHWHRLVGGLTSLPRHPEAAVNLKDMRVRLGVLFRAFGGDGAIRLTESAPAASHHRLSLLRKAGLGTEKIAPAVLDASTLRLPPVIDCFPDNHDNAALYEWLAAWFAHAPAAIAASNQEGPVPDNLLARDIQRLRLAILATRTTLTAWPGLRPLYHRLKAAALEARPDRSLPRTEAQMEEAIRAMLGGKRTSDNPLLRAIEDPSVTLDTLKASRGYRPFLPVPLFGELRFDKGKGRADEPEEAPGASVPMDTKQRQAERRDTDHSDRGDPLYFHRFETIFSLAEMVNVNRRVDEDDEEGAKQAADDLSELTIGSNSQKTGVRLKMDLDLAPGDAEDGALDSGLTYPEWDWKLNAHRPDHCRVIASRAQEQGEDWEPDEAMRRQIRSVRRHFEALRPRRVVLHGQPDGDDLDLTAVVRAAADRAAGGAGSDNLFLCGRAIERDLSMAVLMDVSLSTDAWIGEHRVLDVEKAALLALSQGLTACGDEHAIFTFTSRRRNAVRVETVKEFDERAGEQVTRRINALKPGQYTRMGAAIRHAAAKLADRPQRHRLLLILTDGKPNDIDYYEGRYGIEDTRAAIREARKQGLKVFGVTVDEAARDYFPYLFGRGAYSIISNPERLPSALPAIYRQLTC</sequence>
<dbReference type="SMART" id="SM00327">
    <property type="entry name" value="VWA"/>
    <property type="match status" value="1"/>
</dbReference>
<dbReference type="PANTHER" id="PTHR41248">
    <property type="entry name" value="NORD PROTEIN"/>
    <property type="match status" value="1"/>
</dbReference>